<feature type="region of interest" description="Disordered" evidence="2">
    <location>
        <begin position="436"/>
        <end position="546"/>
    </location>
</feature>
<dbReference type="InterPro" id="IPR002035">
    <property type="entry name" value="VWF_A"/>
</dbReference>
<keyword evidence="6" id="KW-1185">Reference proteome</keyword>
<feature type="domain" description="VWFA" evidence="4">
    <location>
        <begin position="102"/>
        <end position="289"/>
    </location>
</feature>
<dbReference type="AlphaFoldDB" id="A0A974Y147"/>
<keyword evidence="1" id="KW-0802">TPR repeat</keyword>
<dbReference type="PANTHER" id="PTHR22550:SF14">
    <property type="entry name" value="VWFA DOMAIN-CONTAINING PROTEIN"/>
    <property type="match status" value="1"/>
</dbReference>
<feature type="compositionally biased region" description="Basic and acidic residues" evidence="2">
    <location>
        <begin position="472"/>
        <end position="482"/>
    </location>
</feature>
<feature type="compositionally biased region" description="Low complexity" evidence="2">
    <location>
        <begin position="453"/>
        <end position="462"/>
    </location>
</feature>
<feature type="compositionally biased region" description="Basic and acidic residues" evidence="2">
    <location>
        <begin position="504"/>
        <end position="518"/>
    </location>
</feature>
<dbReference type="InterPro" id="IPR019734">
    <property type="entry name" value="TPR_rpt"/>
</dbReference>
<feature type="transmembrane region" description="Helical" evidence="3">
    <location>
        <begin position="20"/>
        <end position="36"/>
    </location>
</feature>
<evidence type="ECO:0000313" key="5">
    <source>
        <dbReference type="EMBL" id="QSX78633.1"/>
    </source>
</evidence>
<name>A0A974Y147_9GAMM</name>
<keyword evidence="3" id="KW-0812">Transmembrane</keyword>
<protein>
    <submittedName>
        <fullName evidence="5">VWA domain-containing protein</fullName>
    </submittedName>
</protein>
<feature type="repeat" description="TPR" evidence="1">
    <location>
        <begin position="387"/>
        <end position="420"/>
    </location>
</feature>
<evidence type="ECO:0000313" key="6">
    <source>
        <dbReference type="Proteomes" id="UP000639274"/>
    </source>
</evidence>
<dbReference type="Gene3D" id="1.25.40.10">
    <property type="entry name" value="Tetratricopeptide repeat domain"/>
    <property type="match status" value="1"/>
</dbReference>
<feature type="compositionally biased region" description="Basic and acidic residues" evidence="2">
    <location>
        <begin position="527"/>
        <end position="546"/>
    </location>
</feature>
<sequence>MNDLAALRDSVQWLHLLRPQWLWALLALPVLVLWWRRRWQSRSAWRQLVDPHLLAHLIEPGANRRSRAGLVLAVFAYVLAVLALAGPSWRQSAQPLWESRRPLVVALDLSGTMRAGDLPPSRLAQARAKLATLLQARNGGPVALVVYAGDAFTVAPLTDDAANVALFLDALDPEIMPVDGMRGDRAIEHAVALLERAGASSGDIVLMTGQVEPAAIDAARKAAGAGFRVGALGLGTAEGAPFPTAEGALGHARLEADVLQRLASAGGGAYATLTADVADLETLGVLQATTQFDGRGKDGRNGMAWQDEGYWLLPPLMLLALFAFRRRSGVALVLLAGLCLPWMPAHAQGLWRRADQAAHAQLEKGNQAYRRGDYDEAEQRYASLKDATAQYNRGNALAKAGAYPEAIAAYDQALARQPGMPDALANKGAVMALMKRKSEGEGSGAGQQGQGQRGQQPGQPGQKDARTSAGKGEGEPDERRQSPPDARQPAKSPPASPPANADDTAQRAADRAQRERMQRALQQGKGKGADAKDPARTETAQDRERRLANEAWLRRVPDDPGGLLRTKFRLEYERRQAQGRAP</sequence>
<dbReference type="InterPro" id="IPR011990">
    <property type="entry name" value="TPR-like_helical_dom_sf"/>
</dbReference>
<organism evidence="5 6">
    <name type="scientific">Agrilutibacter solisilvae</name>
    <dbReference type="NCBI Taxonomy" id="2763317"/>
    <lineage>
        <taxon>Bacteria</taxon>
        <taxon>Pseudomonadati</taxon>
        <taxon>Pseudomonadota</taxon>
        <taxon>Gammaproteobacteria</taxon>
        <taxon>Lysobacterales</taxon>
        <taxon>Lysobacteraceae</taxon>
        <taxon>Agrilutibacter</taxon>
    </lineage>
</organism>
<dbReference type="Gene3D" id="3.40.50.410">
    <property type="entry name" value="von Willebrand factor, type A domain"/>
    <property type="match status" value="1"/>
</dbReference>
<evidence type="ECO:0000259" key="4">
    <source>
        <dbReference type="PROSITE" id="PS50234"/>
    </source>
</evidence>
<evidence type="ECO:0000256" key="1">
    <source>
        <dbReference type="PROSITE-ProRule" id="PRU00339"/>
    </source>
</evidence>
<dbReference type="PROSITE" id="PS50005">
    <property type="entry name" value="TPR"/>
    <property type="match status" value="1"/>
</dbReference>
<dbReference type="EMBL" id="CP071518">
    <property type="protein sequence ID" value="QSX78633.1"/>
    <property type="molecule type" value="Genomic_DNA"/>
</dbReference>
<dbReference type="RefSeq" id="WP_200614338.1">
    <property type="nucleotide sequence ID" value="NZ_CP071518.1"/>
</dbReference>
<dbReference type="Proteomes" id="UP000639274">
    <property type="component" value="Chromosome"/>
</dbReference>
<gene>
    <name evidence="5" type="ORF">I8J32_001445</name>
</gene>
<dbReference type="KEGG" id="lsf:I8J32_001445"/>
<dbReference type="PANTHER" id="PTHR22550">
    <property type="entry name" value="SPORE GERMINATION PROTEIN"/>
    <property type="match status" value="1"/>
</dbReference>
<reference evidence="5 6" key="1">
    <citation type="submission" date="2021-03" db="EMBL/GenBank/DDBJ databases">
        <title>Lysobacter sp. nov. isolated from soil of gangwondo yeongwol, south Korea.</title>
        <authorList>
            <person name="Kim K.R."/>
            <person name="Kim K.H."/>
            <person name="Jeon C.O."/>
        </authorList>
    </citation>
    <scope>NUCLEOTIDE SEQUENCE [LARGE SCALE GENOMIC DNA]</scope>
    <source>
        <strain evidence="5 6">R19</strain>
    </source>
</reference>
<dbReference type="SUPFAM" id="SSF53300">
    <property type="entry name" value="vWA-like"/>
    <property type="match status" value="1"/>
</dbReference>
<dbReference type="SMART" id="SM00028">
    <property type="entry name" value="TPR"/>
    <property type="match status" value="1"/>
</dbReference>
<dbReference type="Pfam" id="PF13519">
    <property type="entry name" value="VWA_2"/>
    <property type="match status" value="1"/>
</dbReference>
<dbReference type="InterPro" id="IPR050768">
    <property type="entry name" value="UPF0353/GerABKA_families"/>
</dbReference>
<feature type="compositionally biased region" description="Gly residues" evidence="2">
    <location>
        <begin position="441"/>
        <end position="452"/>
    </location>
</feature>
<dbReference type="SUPFAM" id="SSF48452">
    <property type="entry name" value="TPR-like"/>
    <property type="match status" value="1"/>
</dbReference>
<dbReference type="PROSITE" id="PS50234">
    <property type="entry name" value="VWFA"/>
    <property type="match status" value="1"/>
</dbReference>
<evidence type="ECO:0000256" key="2">
    <source>
        <dbReference type="SAM" id="MobiDB-lite"/>
    </source>
</evidence>
<feature type="transmembrane region" description="Helical" evidence="3">
    <location>
        <begin position="68"/>
        <end position="89"/>
    </location>
</feature>
<keyword evidence="3" id="KW-0472">Membrane</keyword>
<dbReference type="Pfam" id="PF00515">
    <property type="entry name" value="TPR_1"/>
    <property type="match status" value="1"/>
</dbReference>
<accession>A0A974Y147</accession>
<keyword evidence="3" id="KW-1133">Transmembrane helix</keyword>
<dbReference type="InterPro" id="IPR036465">
    <property type="entry name" value="vWFA_dom_sf"/>
</dbReference>
<evidence type="ECO:0000256" key="3">
    <source>
        <dbReference type="SAM" id="Phobius"/>
    </source>
</evidence>
<proteinExistence type="predicted"/>
<dbReference type="SMART" id="SM00327">
    <property type="entry name" value="VWA"/>
    <property type="match status" value="1"/>
</dbReference>